<keyword evidence="11" id="KW-1185">Reference proteome</keyword>
<evidence type="ECO:0000256" key="1">
    <source>
        <dbReference type="ARBA" id="ARBA00004173"/>
    </source>
</evidence>
<proteinExistence type="inferred from homology"/>
<dbReference type="GO" id="GO:0005762">
    <property type="term" value="C:mitochondrial large ribosomal subunit"/>
    <property type="evidence" value="ECO:0007669"/>
    <property type="project" value="TreeGrafter"/>
</dbReference>
<dbReference type="InterPro" id="IPR019926">
    <property type="entry name" value="Ribosomal_uL3_CS"/>
</dbReference>
<evidence type="ECO:0000313" key="11">
    <source>
        <dbReference type="Proteomes" id="UP001176521"/>
    </source>
</evidence>
<evidence type="ECO:0000256" key="8">
    <source>
        <dbReference type="RuleBase" id="RU003905"/>
    </source>
</evidence>
<dbReference type="GO" id="GO:0003735">
    <property type="term" value="F:structural constituent of ribosome"/>
    <property type="evidence" value="ECO:0007669"/>
    <property type="project" value="InterPro"/>
</dbReference>
<protein>
    <recommendedName>
        <fullName evidence="7">Large ribosomal subunit protein uL3m</fullName>
    </recommendedName>
</protein>
<dbReference type="Gene3D" id="3.30.160.810">
    <property type="match status" value="1"/>
</dbReference>
<sequence length="446" mass="45543">MAAIALPLARSARAASSSSPATAAVASVAAAVASGPAAASGSSLIPSRPTPARSLSTSTTGAVSAQQEHPLSPVQRVRRVQRELLANAPSTSSASRTRSLSSTASSDAAAVASSAGAAGAEAAAAAAAAARTWHPTSRRVGLITRKIGMTSFFLSTGQHVPATVLQVMSNQVAALIQPKLRPGTSLSTSPSSNDSSPADLGAGAGRGIAYTALQVAAFDVESKRGISNTVRGHLLKAGITTPKRVLHEFRVTPDAVLPLGTELSAVHFVPGQYVDVRAITRGKGFQGAMKRHGFHGLRASHGVSISHRSHGSTGQHQDPGRVFPGKKMAGRMGGTAHRTVQNARVLRIDSRDELILVQGQVPGPEGGTVYVTDAKRALIGKAANAFSKGKLRSGALAQGNEDATEYLPEGVDDLPFPAGTKEMARSMPEVVELGPVKRAAAAAASS</sequence>
<comment type="caution">
    <text evidence="10">The sequence shown here is derived from an EMBL/GenBank/DDBJ whole genome shotgun (WGS) entry which is preliminary data.</text>
</comment>
<organism evidence="10 11">
    <name type="scientific">Tilletia horrida</name>
    <dbReference type="NCBI Taxonomy" id="155126"/>
    <lineage>
        <taxon>Eukaryota</taxon>
        <taxon>Fungi</taxon>
        <taxon>Dikarya</taxon>
        <taxon>Basidiomycota</taxon>
        <taxon>Ustilaginomycotina</taxon>
        <taxon>Exobasidiomycetes</taxon>
        <taxon>Tilletiales</taxon>
        <taxon>Tilletiaceae</taxon>
        <taxon>Tilletia</taxon>
    </lineage>
</organism>
<comment type="similarity">
    <text evidence="2 8">Belongs to the universal ribosomal protein uL3 family.</text>
</comment>
<gene>
    <name evidence="10" type="ORF">OC842_001549</name>
</gene>
<keyword evidence="6 8" id="KW-0687">Ribonucleoprotein</keyword>
<dbReference type="PANTHER" id="PTHR11229">
    <property type="entry name" value="50S RIBOSOMAL PROTEIN L3"/>
    <property type="match status" value="1"/>
</dbReference>
<dbReference type="EMBL" id="JAPDMQ010000056">
    <property type="protein sequence ID" value="KAK0537674.1"/>
    <property type="molecule type" value="Genomic_DNA"/>
</dbReference>
<evidence type="ECO:0000256" key="4">
    <source>
        <dbReference type="ARBA" id="ARBA00022980"/>
    </source>
</evidence>
<dbReference type="PROSITE" id="PS00474">
    <property type="entry name" value="RIBOSOMAL_L3"/>
    <property type="match status" value="1"/>
</dbReference>
<evidence type="ECO:0000256" key="9">
    <source>
        <dbReference type="SAM" id="MobiDB-lite"/>
    </source>
</evidence>
<name>A0AAN6GHK9_9BASI</name>
<keyword evidence="4 8" id="KW-0689">Ribosomal protein</keyword>
<evidence type="ECO:0000256" key="5">
    <source>
        <dbReference type="ARBA" id="ARBA00023128"/>
    </source>
</evidence>
<dbReference type="InterPro" id="IPR009000">
    <property type="entry name" value="Transl_B-barrel_sf"/>
</dbReference>
<evidence type="ECO:0000256" key="7">
    <source>
        <dbReference type="ARBA" id="ARBA00035209"/>
    </source>
</evidence>
<dbReference type="SUPFAM" id="SSF50447">
    <property type="entry name" value="Translation proteins"/>
    <property type="match status" value="1"/>
</dbReference>
<keyword evidence="5" id="KW-0496">Mitochondrion</keyword>
<evidence type="ECO:0000256" key="2">
    <source>
        <dbReference type="ARBA" id="ARBA00006540"/>
    </source>
</evidence>
<feature type="region of interest" description="Disordered" evidence="9">
    <location>
        <begin position="38"/>
        <end position="75"/>
    </location>
</feature>
<evidence type="ECO:0000313" key="10">
    <source>
        <dbReference type="EMBL" id="KAK0537674.1"/>
    </source>
</evidence>
<keyword evidence="3" id="KW-0809">Transit peptide</keyword>
<dbReference type="Pfam" id="PF00297">
    <property type="entry name" value="Ribosomal_L3"/>
    <property type="match status" value="1"/>
</dbReference>
<dbReference type="FunFam" id="2.40.30.10:FF:000004">
    <property type="entry name" value="50S ribosomal protein L3"/>
    <property type="match status" value="1"/>
</dbReference>
<dbReference type="PANTHER" id="PTHR11229:SF8">
    <property type="entry name" value="LARGE RIBOSOMAL SUBUNIT PROTEIN UL3M"/>
    <property type="match status" value="1"/>
</dbReference>
<dbReference type="InterPro" id="IPR000597">
    <property type="entry name" value="Ribosomal_uL3"/>
</dbReference>
<dbReference type="Gene3D" id="2.40.30.10">
    <property type="entry name" value="Translation factors"/>
    <property type="match status" value="2"/>
</dbReference>
<reference evidence="10" key="1">
    <citation type="journal article" date="2023" name="PhytoFront">
        <title>Draft Genome Resources of Seven Strains of Tilletia horrida, Causal Agent of Kernel Smut of Rice.</title>
        <authorList>
            <person name="Khanal S."/>
            <person name="Antony Babu S."/>
            <person name="Zhou X.G."/>
        </authorList>
    </citation>
    <scope>NUCLEOTIDE SEQUENCE</scope>
    <source>
        <strain evidence="10">TX3</strain>
    </source>
</reference>
<accession>A0AAN6GHK9</accession>
<evidence type="ECO:0000256" key="6">
    <source>
        <dbReference type="ARBA" id="ARBA00023274"/>
    </source>
</evidence>
<comment type="subcellular location">
    <subcellularLocation>
        <location evidence="1">Mitochondrion</location>
    </subcellularLocation>
</comment>
<dbReference type="AlphaFoldDB" id="A0AAN6GHK9"/>
<evidence type="ECO:0000256" key="3">
    <source>
        <dbReference type="ARBA" id="ARBA00022946"/>
    </source>
</evidence>
<feature type="compositionally biased region" description="Low complexity" evidence="9">
    <location>
        <begin position="38"/>
        <end position="47"/>
    </location>
</feature>
<dbReference type="Proteomes" id="UP001176521">
    <property type="component" value="Unassembled WGS sequence"/>
</dbReference>
<dbReference type="InterPro" id="IPR019927">
    <property type="entry name" value="Ribosomal_uL3_bac/org-type"/>
</dbReference>
<dbReference type="GO" id="GO:0006412">
    <property type="term" value="P:translation"/>
    <property type="evidence" value="ECO:0007669"/>
    <property type="project" value="InterPro"/>
</dbReference>
<feature type="compositionally biased region" description="Polar residues" evidence="9">
    <location>
        <begin position="53"/>
        <end position="69"/>
    </location>
</feature>
<dbReference type="NCBIfam" id="TIGR03625">
    <property type="entry name" value="L3_bact"/>
    <property type="match status" value="1"/>
</dbReference>